<keyword evidence="1" id="KW-0472">Membrane</keyword>
<keyword evidence="1" id="KW-0812">Transmembrane</keyword>
<dbReference type="EMBL" id="CABIJS010000221">
    <property type="protein sequence ID" value="VUZ46433.1"/>
    <property type="molecule type" value="Genomic_DNA"/>
</dbReference>
<sequence>MARICRWRYTPGCENKFQYPSDTCLNDFTCTCIKLGNCLTACALEECFESCQPWSHWSDTCGFVFTGGTIRRNRSRICLCDTSDATYLQALLTNDLKNINDACWQYSTCETRWEIYRLILFIFSVVVIINLVAFMGTGILAYLHPPSAERDVPGFNVNLVESNVGMAEDISVHEEDLEKM</sequence>
<organism evidence="2 3">
    <name type="scientific">Hymenolepis diminuta</name>
    <name type="common">Rat tapeworm</name>
    <dbReference type="NCBI Taxonomy" id="6216"/>
    <lineage>
        <taxon>Eukaryota</taxon>
        <taxon>Metazoa</taxon>
        <taxon>Spiralia</taxon>
        <taxon>Lophotrochozoa</taxon>
        <taxon>Platyhelminthes</taxon>
        <taxon>Cestoda</taxon>
        <taxon>Eucestoda</taxon>
        <taxon>Cyclophyllidea</taxon>
        <taxon>Hymenolepididae</taxon>
        <taxon>Hymenolepis</taxon>
    </lineage>
</organism>
<protein>
    <submittedName>
        <fullName evidence="2">Uncharacterized protein</fullName>
    </submittedName>
</protein>
<keyword evidence="3" id="KW-1185">Reference proteome</keyword>
<gene>
    <name evidence="2" type="ORF">WMSIL1_LOCUS6228</name>
</gene>
<evidence type="ECO:0000313" key="2">
    <source>
        <dbReference type="EMBL" id="VUZ46433.1"/>
    </source>
</evidence>
<evidence type="ECO:0000313" key="3">
    <source>
        <dbReference type="Proteomes" id="UP000321570"/>
    </source>
</evidence>
<dbReference type="AlphaFoldDB" id="A0A564YIK3"/>
<proteinExistence type="predicted"/>
<name>A0A564YIK3_HYMDI</name>
<feature type="transmembrane region" description="Helical" evidence="1">
    <location>
        <begin position="118"/>
        <end position="143"/>
    </location>
</feature>
<accession>A0A564YIK3</accession>
<evidence type="ECO:0000256" key="1">
    <source>
        <dbReference type="SAM" id="Phobius"/>
    </source>
</evidence>
<keyword evidence="1" id="KW-1133">Transmembrane helix</keyword>
<dbReference type="Proteomes" id="UP000321570">
    <property type="component" value="Unassembled WGS sequence"/>
</dbReference>
<reference evidence="2 3" key="1">
    <citation type="submission" date="2019-07" db="EMBL/GenBank/DDBJ databases">
        <authorList>
            <person name="Jastrzebski P J."/>
            <person name="Paukszto L."/>
            <person name="Jastrzebski P J."/>
        </authorList>
    </citation>
    <scope>NUCLEOTIDE SEQUENCE [LARGE SCALE GENOMIC DNA]</scope>
    <source>
        <strain evidence="2 3">WMS-il1</strain>
    </source>
</reference>